<dbReference type="Pfam" id="PF05015">
    <property type="entry name" value="HigB-like_toxin"/>
    <property type="match status" value="1"/>
</dbReference>
<sequence length="105" mass="12454">MIVTFEKEYLKDLYQKGKTNDKKHRFQSDIIRRYQKCIEFLLVATKIEDLFTINSLNYEALKGDKKGISSIRVNNKYRIEFTVKDLSDEPTITVCNIIELSNHYK</sequence>
<dbReference type="InterPro" id="IPR035093">
    <property type="entry name" value="RelE/ParE_toxin_dom_sf"/>
</dbReference>
<gene>
    <name evidence="1" type="ORF">HPS54_11900</name>
</gene>
<proteinExistence type="predicted"/>
<dbReference type="PANTHER" id="PTHR40266">
    <property type="entry name" value="TOXIN HIGB-1"/>
    <property type="match status" value="1"/>
</dbReference>
<dbReference type="PANTHER" id="PTHR40266:SF2">
    <property type="entry name" value="TOXIN HIGB-1"/>
    <property type="match status" value="1"/>
</dbReference>
<comment type="caution">
    <text evidence="1">The sequence shown here is derived from an EMBL/GenBank/DDBJ whole genome shotgun (WGS) entry which is preliminary data.</text>
</comment>
<dbReference type="RefSeq" id="WP_172345658.1">
    <property type="nucleotide sequence ID" value="NZ_CASYYZ010000133.1"/>
</dbReference>
<dbReference type="SUPFAM" id="SSF143011">
    <property type="entry name" value="RelE-like"/>
    <property type="match status" value="1"/>
</dbReference>
<reference evidence="1 2" key="1">
    <citation type="submission" date="2020-05" db="EMBL/GenBank/DDBJ databases">
        <title>Distinct polysaccharide utilization as determinants for interspecies competition between intestinal Prevotella spp.</title>
        <authorList>
            <person name="Galvez E.J.C."/>
            <person name="Iljazovic A."/>
            <person name="Strowig T."/>
        </authorList>
    </citation>
    <scope>NUCLEOTIDE SEQUENCE [LARGE SCALE GENOMIC DNA]</scope>
    <source>
        <strain evidence="1 2">PCHR</strain>
    </source>
</reference>
<dbReference type="InterPro" id="IPR007711">
    <property type="entry name" value="HigB-1"/>
</dbReference>
<dbReference type="EMBL" id="JABKKJ010000033">
    <property type="protein sequence ID" value="NPE26201.1"/>
    <property type="molecule type" value="Genomic_DNA"/>
</dbReference>
<organism evidence="1 2">
    <name type="scientific">Xylanibacter caecicola</name>
    <dbReference type="NCBI Taxonomy" id="2736294"/>
    <lineage>
        <taxon>Bacteria</taxon>
        <taxon>Pseudomonadati</taxon>
        <taxon>Bacteroidota</taxon>
        <taxon>Bacteroidia</taxon>
        <taxon>Bacteroidales</taxon>
        <taxon>Prevotellaceae</taxon>
        <taxon>Xylanibacter</taxon>
    </lineage>
</organism>
<evidence type="ECO:0000313" key="1">
    <source>
        <dbReference type="EMBL" id="NPE26201.1"/>
    </source>
</evidence>
<accession>A0ABX2B475</accession>
<protein>
    <submittedName>
        <fullName evidence="1">Addiction module killer protein</fullName>
    </submittedName>
</protein>
<keyword evidence="2" id="KW-1185">Reference proteome</keyword>
<evidence type="ECO:0000313" key="2">
    <source>
        <dbReference type="Proteomes" id="UP000820977"/>
    </source>
</evidence>
<dbReference type="Proteomes" id="UP000820977">
    <property type="component" value="Unassembled WGS sequence"/>
</dbReference>
<name>A0ABX2B475_9BACT</name>
<dbReference type="Gene3D" id="3.30.2310.20">
    <property type="entry name" value="RelE-like"/>
    <property type="match status" value="1"/>
</dbReference>